<evidence type="ECO:0000256" key="2">
    <source>
        <dbReference type="ARBA" id="ARBA00010199"/>
    </source>
</evidence>
<keyword evidence="4 6" id="KW-1133">Transmembrane helix</keyword>
<feature type="transmembrane region" description="Helical" evidence="6">
    <location>
        <begin position="313"/>
        <end position="336"/>
    </location>
</feature>
<feature type="transmembrane region" description="Helical" evidence="6">
    <location>
        <begin position="191"/>
        <end position="213"/>
    </location>
</feature>
<keyword evidence="9" id="KW-1185">Reference proteome</keyword>
<dbReference type="OrthoDB" id="2126698at2759"/>
<dbReference type="CDD" id="cd13132">
    <property type="entry name" value="MATE_eukaryotic"/>
    <property type="match status" value="1"/>
</dbReference>
<dbReference type="GO" id="GO:0015297">
    <property type="term" value="F:antiporter activity"/>
    <property type="evidence" value="ECO:0007669"/>
    <property type="project" value="InterPro"/>
</dbReference>
<comment type="subcellular location">
    <subcellularLocation>
        <location evidence="1">Membrane</location>
        <topology evidence="1">Multi-pass membrane protein</topology>
    </subcellularLocation>
</comment>
<comment type="caution">
    <text evidence="6">Lacks conserved residue(s) required for the propagation of feature annotation.</text>
</comment>
<organism evidence="8 9">
    <name type="scientific">Dichanthelium oligosanthes</name>
    <dbReference type="NCBI Taxonomy" id="888268"/>
    <lineage>
        <taxon>Eukaryota</taxon>
        <taxon>Viridiplantae</taxon>
        <taxon>Streptophyta</taxon>
        <taxon>Embryophyta</taxon>
        <taxon>Tracheophyta</taxon>
        <taxon>Spermatophyta</taxon>
        <taxon>Magnoliopsida</taxon>
        <taxon>Liliopsida</taxon>
        <taxon>Poales</taxon>
        <taxon>Poaceae</taxon>
        <taxon>PACMAD clade</taxon>
        <taxon>Panicoideae</taxon>
        <taxon>Panicodae</taxon>
        <taxon>Paniceae</taxon>
        <taxon>Dichantheliinae</taxon>
        <taxon>Dichanthelium</taxon>
    </lineage>
</organism>
<dbReference type="EMBL" id="LWDX02011646">
    <property type="protein sequence ID" value="OEL35600.1"/>
    <property type="molecule type" value="Genomic_DNA"/>
</dbReference>
<dbReference type="Pfam" id="PF01554">
    <property type="entry name" value="MatE"/>
    <property type="match status" value="2"/>
</dbReference>
<dbReference type="GO" id="GO:0042910">
    <property type="term" value="F:xenobiotic transmembrane transporter activity"/>
    <property type="evidence" value="ECO:0007669"/>
    <property type="project" value="InterPro"/>
</dbReference>
<dbReference type="AlphaFoldDB" id="A0A1E5WEF2"/>
<evidence type="ECO:0000256" key="7">
    <source>
        <dbReference type="SAM" id="MobiDB-lite"/>
    </source>
</evidence>
<dbReference type="InterPro" id="IPR002528">
    <property type="entry name" value="MATE_fam"/>
</dbReference>
<sequence>MCLFLCHDDMAASSPRLEDEQENEPNKLIMKRLLGRFWEESRLLWRLAFPALLTEVFQFAIGFVTTGFVGHLGEDELAAVSVVENILDSSAYGVLFGMGSALDTLSGQAVGAGQLERLGTYTQQSWIICSTTALALTPAYVFATPILKSFLQQPPHVSHVAGPYARWAIPRLFAHAMNIPLLMFFQAQSRVWAVTAISGTALAAHVALTYLAVRRLGFGLRGAAVVGDISHWLVVAAQFAYMTGGRFPDAWKGFTVRAFKNLGSFVKLSLGSAVMICLNYEFMTIMVALGFSTAVGIRVSNELGANRPKETKFAVVVAVSTSIFMGAIFTGVVLIWRTTLPKFFSDSQEVIHGASKLGYLLAVTVFMSSIWPVLSGVAVGAGWQVPVAFINVGCYYLVGIPLGYLFGFKLKRGARGIWMGMLIGTFLQMGIILAIIFRTKWEKQAALAEERMVEWGGKNENLPLMKSPHTADQMAPSDDKMLAHGSQKKVELARTE</sequence>
<keyword evidence="3 6" id="KW-0812">Transmembrane</keyword>
<protein>
    <recommendedName>
        <fullName evidence="6">Protein DETOXIFICATION</fullName>
    </recommendedName>
    <alternativeName>
        <fullName evidence="6">Multidrug and toxic compound extrusion protein</fullName>
    </alternativeName>
</protein>
<evidence type="ECO:0000256" key="1">
    <source>
        <dbReference type="ARBA" id="ARBA00004141"/>
    </source>
</evidence>
<name>A0A1E5WEF2_9POAL</name>
<evidence type="ECO:0000256" key="4">
    <source>
        <dbReference type="ARBA" id="ARBA00022989"/>
    </source>
</evidence>
<gene>
    <name evidence="8" type="ORF">BAE44_0003380</name>
</gene>
<feature type="region of interest" description="Disordered" evidence="7">
    <location>
        <begin position="466"/>
        <end position="496"/>
    </location>
</feature>
<dbReference type="Proteomes" id="UP000095767">
    <property type="component" value="Unassembled WGS sequence"/>
</dbReference>
<feature type="transmembrane region" description="Helical" evidence="6">
    <location>
        <begin position="387"/>
        <end position="406"/>
    </location>
</feature>
<evidence type="ECO:0000256" key="3">
    <source>
        <dbReference type="ARBA" id="ARBA00022692"/>
    </source>
</evidence>
<dbReference type="GO" id="GO:1990961">
    <property type="term" value="P:xenobiotic detoxification by transmembrane export across the plasma membrane"/>
    <property type="evidence" value="ECO:0007669"/>
    <property type="project" value="InterPro"/>
</dbReference>
<comment type="caution">
    <text evidence="8">The sequence shown here is derived from an EMBL/GenBank/DDBJ whole genome shotgun (WGS) entry which is preliminary data.</text>
</comment>
<evidence type="ECO:0000313" key="8">
    <source>
        <dbReference type="EMBL" id="OEL35600.1"/>
    </source>
</evidence>
<feature type="transmembrane region" description="Helical" evidence="6">
    <location>
        <begin position="125"/>
        <end position="147"/>
    </location>
</feature>
<evidence type="ECO:0000313" key="9">
    <source>
        <dbReference type="Proteomes" id="UP000095767"/>
    </source>
</evidence>
<feature type="transmembrane region" description="Helical" evidence="6">
    <location>
        <begin position="270"/>
        <end position="293"/>
    </location>
</feature>
<comment type="similarity">
    <text evidence="2 6">Belongs to the multi antimicrobial extrusion (MATE) (TC 2.A.66.1) family.</text>
</comment>
<proteinExistence type="inferred from homology"/>
<dbReference type="GO" id="GO:0016020">
    <property type="term" value="C:membrane"/>
    <property type="evidence" value="ECO:0007669"/>
    <property type="project" value="UniProtKB-SubCell"/>
</dbReference>
<accession>A0A1E5WEF2</accession>
<dbReference type="PANTHER" id="PTHR11206">
    <property type="entry name" value="MULTIDRUG RESISTANCE PROTEIN"/>
    <property type="match status" value="1"/>
</dbReference>
<feature type="transmembrane region" description="Helical" evidence="6">
    <location>
        <begin position="418"/>
        <end position="437"/>
    </location>
</feature>
<feature type="compositionally biased region" description="Basic and acidic residues" evidence="7">
    <location>
        <begin position="477"/>
        <end position="496"/>
    </location>
</feature>
<dbReference type="InterPro" id="IPR045069">
    <property type="entry name" value="MATE_euk"/>
</dbReference>
<evidence type="ECO:0000256" key="5">
    <source>
        <dbReference type="ARBA" id="ARBA00023136"/>
    </source>
</evidence>
<feature type="transmembrane region" description="Helical" evidence="6">
    <location>
        <begin position="357"/>
        <end position="381"/>
    </location>
</feature>
<evidence type="ECO:0000256" key="6">
    <source>
        <dbReference type="RuleBase" id="RU004914"/>
    </source>
</evidence>
<reference evidence="8 9" key="1">
    <citation type="submission" date="2016-09" db="EMBL/GenBank/DDBJ databases">
        <title>The draft genome of Dichanthelium oligosanthes: A C3 panicoid grass species.</title>
        <authorList>
            <person name="Studer A.J."/>
            <person name="Schnable J.C."/>
            <person name="Brutnell T.P."/>
        </authorList>
    </citation>
    <scope>NUCLEOTIDE SEQUENCE [LARGE SCALE GENOMIC DNA]</scope>
    <source>
        <strain evidence="9">cv. Kellogg 1175</strain>
        <tissue evidence="8">Leaf</tissue>
    </source>
</reference>
<keyword evidence="5 6" id="KW-0472">Membrane</keyword>